<proteinExistence type="predicted"/>
<keyword evidence="3" id="KW-1185">Reference proteome</keyword>
<reference evidence="2 3" key="1">
    <citation type="submission" date="2015-03" db="EMBL/GenBank/DDBJ databases">
        <title>Complete genome sequence of Muricauda lutaonensis CC-HSB-11T, isolated from a coastal hot spring.</title>
        <authorList>
            <person name="Kim K.M."/>
        </authorList>
    </citation>
    <scope>NUCLEOTIDE SEQUENCE [LARGE SCALE GENOMIC DNA]</scope>
    <source>
        <strain evidence="2 3">CC-HSB-11</strain>
    </source>
</reference>
<dbReference type="SUPFAM" id="SSF54637">
    <property type="entry name" value="Thioesterase/thiol ester dehydrase-isomerase"/>
    <property type="match status" value="1"/>
</dbReference>
<dbReference type="Gene3D" id="3.10.129.10">
    <property type="entry name" value="Hotdog Thioesterase"/>
    <property type="match status" value="1"/>
</dbReference>
<accession>A0A0D5YXC1</accession>
<dbReference type="PANTHER" id="PTHR31793:SF37">
    <property type="entry name" value="ACYL-COA THIOESTER HYDROLASE YBGC"/>
    <property type="match status" value="1"/>
</dbReference>
<dbReference type="RefSeq" id="WP_045803059.1">
    <property type="nucleotide sequence ID" value="NZ_CP011071.1"/>
</dbReference>
<dbReference type="PANTHER" id="PTHR31793">
    <property type="entry name" value="4-HYDROXYBENZOYL-COA THIOESTERASE FAMILY MEMBER"/>
    <property type="match status" value="1"/>
</dbReference>
<dbReference type="OrthoDB" id="9801517at2"/>
<evidence type="ECO:0000313" key="2">
    <source>
        <dbReference type="EMBL" id="AKA36541.1"/>
    </source>
</evidence>
<sequence>MQVYSESRRVRSADLDEMLHVNNIRYIVWIQEISKAHWLSRADAKLQALGVWVVREHKITYYKSAKLNDDLLLTTWVLEMKGPISTRIVEIKNNKTGDLLVKAVTDWCFLDPDTLRPKRIPEKVEKRFQ</sequence>
<protein>
    <submittedName>
        <fullName evidence="2">Thioesterase</fullName>
    </submittedName>
</protein>
<dbReference type="STRING" id="516051.VC82_2997"/>
<dbReference type="HOGENOM" id="CLU_101141_4_1_10"/>
<gene>
    <name evidence="2" type="ORF">VC82_2997</name>
</gene>
<dbReference type="InterPro" id="IPR029069">
    <property type="entry name" value="HotDog_dom_sf"/>
</dbReference>
<dbReference type="KEGG" id="mlt:VC82_2997"/>
<name>A0A0D5YXC1_9FLAO</name>
<dbReference type="GO" id="GO:0047617">
    <property type="term" value="F:fatty acyl-CoA hydrolase activity"/>
    <property type="evidence" value="ECO:0007669"/>
    <property type="project" value="TreeGrafter"/>
</dbReference>
<dbReference type="CDD" id="cd00586">
    <property type="entry name" value="4HBT"/>
    <property type="match status" value="1"/>
</dbReference>
<evidence type="ECO:0000256" key="1">
    <source>
        <dbReference type="ARBA" id="ARBA00022801"/>
    </source>
</evidence>
<dbReference type="AlphaFoldDB" id="A0A0D5YXC1"/>
<keyword evidence="1" id="KW-0378">Hydrolase</keyword>
<dbReference type="InterPro" id="IPR050563">
    <property type="entry name" value="4-hydroxybenzoyl-CoA_TE"/>
</dbReference>
<dbReference type="Pfam" id="PF13279">
    <property type="entry name" value="4HBT_2"/>
    <property type="match status" value="1"/>
</dbReference>
<dbReference type="EMBL" id="CP011071">
    <property type="protein sequence ID" value="AKA36541.1"/>
    <property type="molecule type" value="Genomic_DNA"/>
</dbReference>
<evidence type="ECO:0000313" key="3">
    <source>
        <dbReference type="Proteomes" id="UP000032726"/>
    </source>
</evidence>
<dbReference type="Proteomes" id="UP000032726">
    <property type="component" value="Chromosome"/>
</dbReference>
<organism evidence="2 3">
    <name type="scientific">Flagellimonas lutaonensis</name>
    <dbReference type="NCBI Taxonomy" id="516051"/>
    <lineage>
        <taxon>Bacteria</taxon>
        <taxon>Pseudomonadati</taxon>
        <taxon>Bacteroidota</taxon>
        <taxon>Flavobacteriia</taxon>
        <taxon>Flavobacteriales</taxon>
        <taxon>Flavobacteriaceae</taxon>
        <taxon>Flagellimonas</taxon>
    </lineage>
</organism>